<evidence type="ECO:0000313" key="1">
    <source>
        <dbReference type="EMBL" id="KTR04611.1"/>
    </source>
</evidence>
<accession>A0A175RMF0</accession>
<protein>
    <submittedName>
        <fullName evidence="1">Uncharacterized protein</fullName>
    </submittedName>
</protein>
<dbReference type="Proteomes" id="UP000078529">
    <property type="component" value="Unassembled WGS sequence"/>
</dbReference>
<comment type="caution">
    <text evidence="1">The sequence shown here is derived from an EMBL/GenBank/DDBJ whole genome shotgun (WGS) entry which is preliminary data.</text>
</comment>
<organism evidence="1 2">
    <name type="scientific">Aureimonas ureilytica</name>
    <dbReference type="NCBI Taxonomy" id="401562"/>
    <lineage>
        <taxon>Bacteria</taxon>
        <taxon>Pseudomonadati</taxon>
        <taxon>Pseudomonadota</taxon>
        <taxon>Alphaproteobacteria</taxon>
        <taxon>Hyphomicrobiales</taxon>
        <taxon>Aurantimonadaceae</taxon>
        <taxon>Aureimonas</taxon>
    </lineage>
</organism>
<keyword evidence="2" id="KW-1185">Reference proteome</keyword>
<gene>
    <name evidence="1" type="ORF">NS365_14780</name>
</gene>
<dbReference type="PATRIC" id="fig|401562.4.peg.2768"/>
<sequence>MKEGQRPSHPIGLFEPPVAMGVQGAALGKMRVDGATHEATIGLNGCDLRRGPSPLDPMGRHALSLETWFDPDHLAGKTHRLAVLRSGGALAAVRRSAS</sequence>
<reference evidence="1 2" key="1">
    <citation type="journal article" date="2016" name="Front. Microbiol.">
        <title>Genomic Resource of Rice Seed Associated Bacteria.</title>
        <authorList>
            <person name="Midha S."/>
            <person name="Bansal K."/>
            <person name="Sharma S."/>
            <person name="Kumar N."/>
            <person name="Patil P.P."/>
            <person name="Chaudhry V."/>
            <person name="Patil P.B."/>
        </authorList>
    </citation>
    <scope>NUCLEOTIDE SEQUENCE [LARGE SCALE GENOMIC DNA]</scope>
    <source>
        <strain evidence="1 2">NS365</strain>
    </source>
</reference>
<dbReference type="AlphaFoldDB" id="A0A175RMF0"/>
<proteinExistence type="predicted"/>
<dbReference type="EMBL" id="LDQA01000031">
    <property type="protein sequence ID" value="KTR04611.1"/>
    <property type="molecule type" value="Genomic_DNA"/>
</dbReference>
<name>A0A175RMF0_9HYPH</name>
<evidence type="ECO:0000313" key="2">
    <source>
        <dbReference type="Proteomes" id="UP000078529"/>
    </source>
</evidence>